<keyword evidence="5" id="KW-0479">Metal-binding</keyword>
<dbReference type="Pfam" id="PF00293">
    <property type="entry name" value="NUDIX"/>
    <property type="match status" value="1"/>
</dbReference>
<dbReference type="InterPro" id="IPR015797">
    <property type="entry name" value="NUDIX_hydrolase-like_dom_sf"/>
</dbReference>
<dbReference type="CDD" id="cd03429">
    <property type="entry name" value="NUDIX_NADH_pyrophosphatase_Nudt13"/>
    <property type="match status" value="1"/>
</dbReference>
<organism evidence="11 14">
    <name type="scientific">Thalassospira xiamenensis</name>
    <dbReference type="NCBI Taxonomy" id="220697"/>
    <lineage>
        <taxon>Bacteria</taxon>
        <taxon>Pseudomonadati</taxon>
        <taxon>Pseudomonadota</taxon>
        <taxon>Alphaproteobacteria</taxon>
        <taxon>Rhodospirillales</taxon>
        <taxon>Thalassospiraceae</taxon>
        <taxon>Thalassospira</taxon>
    </lineage>
</organism>
<gene>
    <name evidence="12" type="ORF">SAMN05428964_10764</name>
    <name evidence="11" type="ORF">TH44_10540</name>
</gene>
<dbReference type="InterPro" id="IPR000086">
    <property type="entry name" value="NUDIX_hydrolase_dom"/>
</dbReference>
<evidence type="ECO:0000313" key="12">
    <source>
        <dbReference type="EMBL" id="SOC29191.1"/>
    </source>
</evidence>
<dbReference type="InterPro" id="IPR015376">
    <property type="entry name" value="Znr_NADH_PPase"/>
</dbReference>
<dbReference type="GO" id="GO:0035529">
    <property type="term" value="F:NADH pyrophosphatase activity"/>
    <property type="evidence" value="ECO:0007669"/>
    <property type="project" value="TreeGrafter"/>
</dbReference>
<dbReference type="Pfam" id="PF09297">
    <property type="entry name" value="Zn_ribbon_NUD"/>
    <property type="match status" value="1"/>
</dbReference>
<dbReference type="InterPro" id="IPR050241">
    <property type="entry name" value="NAD-cap_RNA_hydrolase_NudC"/>
</dbReference>
<evidence type="ECO:0000256" key="6">
    <source>
        <dbReference type="ARBA" id="ARBA00022801"/>
    </source>
</evidence>
<accession>A0A154KSB7</accession>
<dbReference type="SUPFAM" id="SSF55811">
    <property type="entry name" value="Nudix"/>
    <property type="match status" value="1"/>
</dbReference>
<dbReference type="RefSeq" id="WP_062952258.1">
    <property type="nucleotide sequence ID" value="NZ_JPWJ01000005.1"/>
</dbReference>
<dbReference type="GO" id="GO:0006742">
    <property type="term" value="P:NADP+ catabolic process"/>
    <property type="evidence" value="ECO:0007669"/>
    <property type="project" value="TreeGrafter"/>
</dbReference>
<evidence type="ECO:0000256" key="9">
    <source>
        <dbReference type="ARBA" id="ARBA00023679"/>
    </source>
</evidence>
<keyword evidence="8" id="KW-0520">NAD</keyword>
<evidence type="ECO:0000313" key="11">
    <source>
        <dbReference type="EMBL" id="RCK50427.1"/>
    </source>
</evidence>
<name>A0A154KSB7_9PROT</name>
<evidence type="ECO:0000256" key="7">
    <source>
        <dbReference type="ARBA" id="ARBA00022842"/>
    </source>
</evidence>
<dbReference type="EC" id="3.6.1.22" evidence="4"/>
<evidence type="ECO:0000256" key="2">
    <source>
        <dbReference type="ARBA" id="ARBA00001947"/>
    </source>
</evidence>
<evidence type="ECO:0000313" key="14">
    <source>
        <dbReference type="Proteomes" id="UP000252266"/>
    </source>
</evidence>
<evidence type="ECO:0000256" key="3">
    <source>
        <dbReference type="ARBA" id="ARBA00009595"/>
    </source>
</evidence>
<dbReference type="GO" id="GO:0005829">
    <property type="term" value="C:cytosol"/>
    <property type="evidence" value="ECO:0007669"/>
    <property type="project" value="TreeGrafter"/>
</dbReference>
<comment type="cofactor">
    <cofactor evidence="1">
        <name>Mg(2+)</name>
        <dbReference type="ChEBI" id="CHEBI:18420"/>
    </cofactor>
</comment>
<proteinExistence type="inferred from homology"/>
<reference evidence="11 14" key="1">
    <citation type="submission" date="2014-07" db="EMBL/GenBank/DDBJ databases">
        <title>Draft genome sequence of Thalassospira xiamenensis IB13.</title>
        <authorList>
            <person name="Lai Q."/>
            <person name="Shao Z."/>
        </authorList>
    </citation>
    <scope>NUCLEOTIDE SEQUENCE [LARGE SCALE GENOMIC DNA]</scope>
    <source>
        <strain evidence="11 14">IB13</strain>
    </source>
</reference>
<dbReference type="PANTHER" id="PTHR42904">
    <property type="entry name" value="NUDIX HYDROLASE, NUDC SUBFAMILY"/>
    <property type="match status" value="1"/>
</dbReference>
<protein>
    <recommendedName>
        <fullName evidence="4">NAD(+) diphosphatase</fullName>
        <ecNumber evidence="4">3.6.1.22</ecNumber>
    </recommendedName>
</protein>
<dbReference type="GO" id="GO:0046872">
    <property type="term" value="F:metal ion binding"/>
    <property type="evidence" value="ECO:0007669"/>
    <property type="project" value="UniProtKB-KW"/>
</dbReference>
<evidence type="ECO:0000256" key="4">
    <source>
        <dbReference type="ARBA" id="ARBA00012381"/>
    </source>
</evidence>
<dbReference type="GO" id="GO:0019677">
    <property type="term" value="P:NAD+ catabolic process"/>
    <property type="evidence" value="ECO:0007669"/>
    <property type="project" value="TreeGrafter"/>
</dbReference>
<reference evidence="12 13" key="2">
    <citation type="submission" date="2017-08" db="EMBL/GenBank/DDBJ databases">
        <authorList>
            <person name="de Groot N.N."/>
        </authorList>
    </citation>
    <scope>NUCLEOTIDE SEQUENCE [LARGE SCALE GENOMIC DNA]</scope>
    <source>
        <strain evidence="12 13">USBA 78</strain>
    </source>
</reference>
<dbReference type="NCBIfam" id="NF001299">
    <property type="entry name" value="PRK00241.1"/>
    <property type="match status" value="1"/>
</dbReference>
<dbReference type="PANTHER" id="PTHR42904:SF6">
    <property type="entry name" value="NAD-CAPPED RNA HYDROLASE NUDT12"/>
    <property type="match status" value="1"/>
</dbReference>
<dbReference type="Gene3D" id="3.90.79.20">
    <property type="match status" value="1"/>
</dbReference>
<evidence type="ECO:0000256" key="1">
    <source>
        <dbReference type="ARBA" id="ARBA00001946"/>
    </source>
</evidence>
<comment type="similarity">
    <text evidence="3">Belongs to the Nudix hydrolase family. NudC subfamily.</text>
</comment>
<dbReference type="InterPro" id="IPR020084">
    <property type="entry name" value="NUDIX_hydrolase_CS"/>
</dbReference>
<comment type="catalytic activity">
    <reaction evidence="9">
        <text>a 5'-end NAD(+)-phospho-ribonucleoside in mRNA + H2O = a 5'-end phospho-adenosine-phospho-ribonucleoside in mRNA + beta-nicotinamide D-ribonucleotide + 2 H(+)</text>
        <dbReference type="Rhea" id="RHEA:60876"/>
        <dbReference type="Rhea" id="RHEA-COMP:15698"/>
        <dbReference type="Rhea" id="RHEA-COMP:15719"/>
        <dbReference type="ChEBI" id="CHEBI:14649"/>
        <dbReference type="ChEBI" id="CHEBI:15377"/>
        <dbReference type="ChEBI" id="CHEBI:15378"/>
        <dbReference type="ChEBI" id="CHEBI:144029"/>
        <dbReference type="ChEBI" id="CHEBI:144051"/>
    </reaction>
    <physiologicalReaction direction="left-to-right" evidence="9">
        <dbReference type="Rhea" id="RHEA:60877"/>
    </physiologicalReaction>
</comment>
<dbReference type="InterPro" id="IPR049734">
    <property type="entry name" value="NudC-like_C"/>
</dbReference>
<dbReference type="PROSITE" id="PS51462">
    <property type="entry name" value="NUDIX"/>
    <property type="match status" value="1"/>
</dbReference>
<dbReference type="EMBL" id="JPWJ01000005">
    <property type="protein sequence ID" value="RCK50427.1"/>
    <property type="molecule type" value="Genomic_DNA"/>
</dbReference>
<dbReference type="AlphaFoldDB" id="A0A154KSB7"/>
<dbReference type="Proteomes" id="UP000252266">
    <property type="component" value="Unassembled WGS sequence"/>
</dbReference>
<evidence type="ECO:0000256" key="8">
    <source>
        <dbReference type="ARBA" id="ARBA00023027"/>
    </source>
</evidence>
<dbReference type="Pfam" id="PF09296">
    <property type="entry name" value="NUDIX-like"/>
    <property type="match status" value="1"/>
</dbReference>
<comment type="cofactor">
    <cofactor evidence="2">
        <name>Zn(2+)</name>
        <dbReference type="ChEBI" id="CHEBI:29105"/>
    </cofactor>
</comment>
<dbReference type="PROSITE" id="PS00893">
    <property type="entry name" value="NUDIX_BOX"/>
    <property type="match status" value="1"/>
</dbReference>
<evidence type="ECO:0000259" key="10">
    <source>
        <dbReference type="PROSITE" id="PS51462"/>
    </source>
</evidence>
<keyword evidence="6" id="KW-0378">Hydrolase</keyword>
<evidence type="ECO:0000313" key="13">
    <source>
        <dbReference type="Proteomes" id="UP000219068"/>
    </source>
</evidence>
<evidence type="ECO:0000256" key="5">
    <source>
        <dbReference type="ARBA" id="ARBA00022723"/>
    </source>
</evidence>
<dbReference type="InterPro" id="IPR015375">
    <property type="entry name" value="NADH_PPase-like_N"/>
</dbReference>
<dbReference type="Proteomes" id="UP000219068">
    <property type="component" value="Unassembled WGS sequence"/>
</dbReference>
<sequence length="308" mass="34680">MDRLFYEATDLDRDARLRTRENWRELLLAEESVKILICHAGDPLFAWPEDMNEHELVVVGGPALPYLDLEIERANWIYIGRHGGEAVIAIDIAPIISDRDDAIRRLGGGFGDMRSRMAALSEDEAALAAQARAIFNWHQKHQFCGVCGHPNQVMEAGYRLQCSNPECGTPHFPRTDPAVIMLIHHNDHVLLARSPQFLPGTVSVLAGFVEPGETLEQAVAREVFEEVGIRIKRARYIASQPWPFPGSLMLGFIAEAETTDIVIDEKEIEFAMWVHRDEVAALPEKGVNLPRPISIARYLLENWCEGRI</sequence>
<dbReference type="EMBL" id="OBMM01000007">
    <property type="protein sequence ID" value="SOC29191.1"/>
    <property type="molecule type" value="Genomic_DNA"/>
</dbReference>
<feature type="domain" description="Nudix hydrolase" evidence="10">
    <location>
        <begin position="173"/>
        <end position="296"/>
    </location>
</feature>
<dbReference type="Gene3D" id="3.90.79.10">
    <property type="entry name" value="Nucleoside Triphosphate Pyrophosphohydrolase"/>
    <property type="match status" value="1"/>
</dbReference>
<keyword evidence="7" id="KW-0460">Magnesium</keyword>